<dbReference type="PANTHER" id="PTHR43752:SF2">
    <property type="entry name" value="BNR_ASP-BOX REPEAT FAMILY PROTEIN"/>
    <property type="match status" value="1"/>
</dbReference>
<dbReference type="Proteomes" id="UP000474758">
    <property type="component" value="Unassembled WGS sequence"/>
</dbReference>
<gene>
    <name evidence="2" type="ORF">G5V65_16005</name>
</gene>
<dbReference type="EMBL" id="JAALFE010000017">
    <property type="protein sequence ID" value="NGQ92402.1"/>
    <property type="molecule type" value="Genomic_DNA"/>
</dbReference>
<dbReference type="GO" id="GO:0016787">
    <property type="term" value="F:hydrolase activity"/>
    <property type="evidence" value="ECO:0007669"/>
    <property type="project" value="UniProtKB-KW"/>
</dbReference>
<dbReference type="InterPro" id="IPR011040">
    <property type="entry name" value="Sialidase"/>
</dbReference>
<accession>A0A6M1U135</accession>
<protein>
    <submittedName>
        <fullName evidence="2">Glycosyl hydrolase</fullName>
    </submittedName>
</protein>
<keyword evidence="2" id="KW-0378">Hydrolase</keyword>
<reference evidence="2 3" key="1">
    <citation type="submission" date="2020-02" db="EMBL/GenBank/DDBJ databases">
        <title>Rhodobacter translucens sp. nov., a novel bacterium isolated from activated sludge.</title>
        <authorList>
            <person name="Liu J."/>
        </authorList>
    </citation>
    <scope>NUCLEOTIDE SEQUENCE [LARGE SCALE GENOMIC DNA]</scope>
    <source>
        <strain evidence="2 3">HX-7-19</strain>
    </source>
</reference>
<dbReference type="Gene3D" id="2.120.10.10">
    <property type="match status" value="1"/>
</dbReference>
<keyword evidence="3" id="KW-1185">Reference proteome</keyword>
<name>A0A6M1U135_9RHOB</name>
<comment type="caution">
    <text evidence="2">The sequence shown here is derived from an EMBL/GenBank/DDBJ whole genome shotgun (WGS) entry which is preliminary data.</text>
</comment>
<proteinExistence type="predicted"/>
<evidence type="ECO:0000313" key="2">
    <source>
        <dbReference type="EMBL" id="NGQ92402.1"/>
    </source>
</evidence>
<dbReference type="InterPro" id="IPR036278">
    <property type="entry name" value="Sialidase_sf"/>
</dbReference>
<dbReference type="CDD" id="cd15482">
    <property type="entry name" value="Sialidase_non-viral"/>
    <property type="match status" value="1"/>
</dbReference>
<sequence>MDGALRPHAAQPDRIEAMLPSPCVQNHAANLCWLPDGTLACVWFGGTMEGMGDISVWISRLRPGADAWDPAERLTDRADRSEQNPVLFVAPGGDVWLFHTSQPGGRQDECEIHCRLSRDGGASFGPSRRVGDFKGIFVRQPPLIGPQGEWLLPGFRCVTPPQGRWTGSLDTAVMLVSRDNGATWSAAEVPDSLGAVHMNPVAPRNGLMPAFYRDRFSAQVRRSLSRDGGLHWTPPEPTDLPNNNSSVQAIRLADGRIALVGNPVNARMSDQRRASLYDEIEDEDTEVTAAAPATGGAIWGVPRAPLVLALSADDGATFPHIRPLEEGSGYCLTNNSKDGLNKEYSYPSILAGPDGALHIAYTYHRRAIKYVRLAPDAAPPAPAG</sequence>
<dbReference type="Pfam" id="PF13088">
    <property type="entry name" value="BNR_2"/>
    <property type="match status" value="1"/>
</dbReference>
<dbReference type="AlphaFoldDB" id="A0A6M1U135"/>
<evidence type="ECO:0000313" key="3">
    <source>
        <dbReference type="Proteomes" id="UP000474758"/>
    </source>
</evidence>
<dbReference type="SUPFAM" id="SSF50939">
    <property type="entry name" value="Sialidases"/>
    <property type="match status" value="1"/>
</dbReference>
<evidence type="ECO:0000259" key="1">
    <source>
        <dbReference type="Pfam" id="PF13088"/>
    </source>
</evidence>
<feature type="domain" description="Sialidase" evidence="1">
    <location>
        <begin position="37"/>
        <end position="359"/>
    </location>
</feature>
<dbReference type="PANTHER" id="PTHR43752">
    <property type="entry name" value="BNR/ASP-BOX REPEAT FAMILY PROTEIN"/>
    <property type="match status" value="1"/>
</dbReference>
<organism evidence="2 3">
    <name type="scientific">Paragemmobacter kunshanensis</name>
    <dbReference type="NCBI Taxonomy" id="2583234"/>
    <lineage>
        <taxon>Bacteria</taxon>
        <taxon>Pseudomonadati</taxon>
        <taxon>Pseudomonadota</taxon>
        <taxon>Alphaproteobacteria</taxon>
        <taxon>Rhodobacterales</taxon>
        <taxon>Paracoccaceae</taxon>
        <taxon>Paragemmobacter</taxon>
    </lineage>
</organism>